<protein>
    <recommendedName>
        <fullName evidence="3">CsbD-like domain-containing protein</fullName>
    </recommendedName>
</protein>
<evidence type="ECO:0000313" key="4">
    <source>
        <dbReference type="EMBL" id="AMM31426.1"/>
    </source>
</evidence>
<keyword evidence="5" id="KW-1185">Reference proteome</keyword>
<dbReference type="Gene3D" id="1.10.1470.10">
    <property type="entry name" value="YjbJ"/>
    <property type="match status" value="1"/>
</dbReference>
<dbReference type="STRING" id="37927.SA2016_0736"/>
<sequence length="79" mass="8321">MGLEDKFDAAADKLKGKVEEAVGRATDDRSKVVRGKVDQAKGGLKDTVADLKAHTKDSVDEADADRRRIGEAGGDGLVP</sequence>
<feature type="domain" description="CsbD-like" evidence="3">
    <location>
        <begin position="5"/>
        <end position="56"/>
    </location>
</feature>
<dbReference type="SUPFAM" id="SSF69047">
    <property type="entry name" value="Hypothetical protein YjbJ"/>
    <property type="match status" value="1"/>
</dbReference>
<evidence type="ECO:0000256" key="1">
    <source>
        <dbReference type="ARBA" id="ARBA00009129"/>
    </source>
</evidence>
<dbReference type="Proteomes" id="UP000070134">
    <property type="component" value="Chromosome"/>
</dbReference>
<gene>
    <name evidence="4" type="ORF">SA2016_0736</name>
</gene>
<dbReference type="AlphaFoldDB" id="A0A126ZX14"/>
<accession>A0A126ZX14</accession>
<dbReference type="InterPro" id="IPR036629">
    <property type="entry name" value="YjbJ_sf"/>
</dbReference>
<dbReference type="OrthoDB" id="2143260at2"/>
<dbReference type="RefSeq" id="WP_066495378.1">
    <property type="nucleotide sequence ID" value="NZ_BJMO01000012.1"/>
</dbReference>
<reference evidence="4 5" key="1">
    <citation type="submission" date="2016-02" db="EMBL/GenBank/DDBJ databases">
        <title>Complete genome of Sinomonas atrocyanea KCTC 3377.</title>
        <authorList>
            <person name="Kim K.M."/>
        </authorList>
    </citation>
    <scope>NUCLEOTIDE SEQUENCE [LARGE SCALE GENOMIC DNA]</scope>
    <source>
        <strain evidence="4 5">KCTC 3377</strain>
    </source>
</reference>
<feature type="compositionally biased region" description="Basic and acidic residues" evidence="2">
    <location>
        <begin position="55"/>
        <end position="70"/>
    </location>
</feature>
<feature type="region of interest" description="Disordered" evidence="2">
    <location>
        <begin position="55"/>
        <end position="79"/>
    </location>
</feature>
<evidence type="ECO:0000256" key="2">
    <source>
        <dbReference type="SAM" id="MobiDB-lite"/>
    </source>
</evidence>
<dbReference type="EMBL" id="CP014518">
    <property type="protein sequence ID" value="AMM31426.1"/>
    <property type="molecule type" value="Genomic_DNA"/>
</dbReference>
<dbReference type="Pfam" id="PF05532">
    <property type="entry name" value="CsbD"/>
    <property type="match status" value="1"/>
</dbReference>
<evidence type="ECO:0000313" key="5">
    <source>
        <dbReference type="Proteomes" id="UP000070134"/>
    </source>
</evidence>
<organism evidence="4 5">
    <name type="scientific">Sinomonas atrocyanea</name>
    <dbReference type="NCBI Taxonomy" id="37927"/>
    <lineage>
        <taxon>Bacteria</taxon>
        <taxon>Bacillati</taxon>
        <taxon>Actinomycetota</taxon>
        <taxon>Actinomycetes</taxon>
        <taxon>Micrococcales</taxon>
        <taxon>Micrococcaceae</taxon>
        <taxon>Sinomonas</taxon>
    </lineage>
</organism>
<name>A0A126ZX14_9MICC</name>
<dbReference type="KEGG" id="satk:SA2016_0736"/>
<proteinExistence type="inferred from homology"/>
<dbReference type="InterPro" id="IPR008462">
    <property type="entry name" value="CsbD"/>
</dbReference>
<comment type="similarity">
    <text evidence="1">Belongs to the UPF0337 (CsbD) family.</text>
</comment>
<evidence type="ECO:0000259" key="3">
    <source>
        <dbReference type="Pfam" id="PF05532"/>
    </source>
</evidence>